<organism evidence="3 4">
    <name type="scientific">Taxus chinensis</name>
    <name type="common">Chinese yew</name>
    <name type="synonym">Taxus wallichiana var. chinensis</name>
    <dbReference type="NCBI Taxonomy" id="29808"/>
    <lineage>
        <taxon>Eukaryota</taxon>
        <taxon>Viridiplantae</taxon>
        <taxon>Streptophyta</taxon>
        <taxon>Embryophyta</taxon>
        <taxon>Tracheophyta</taxon>
        <taxon>Spermatophyta</taxon>
        <taxon>Pinopsida</taxon>
        <taxon>Pinidae</taxon>
        <taxon>Conifers II</taxon>
        <taxon>Cupressales</taxon>
        <taxon>Taxaceae</taxon>
        <taxon>Taxus</taxon>
    </lineage>
</organism>
<dbReference type="OMA" id="INVKHET"/>
<dbReference type="PANTHER" id="PTHR47926">
    <property type="entry name" value="PENTATRICOPEPTIDE REPEAT-CONTAINING PROTEIN"/>
    <property type="match status" value="1"/>
</dbReference>
<dbReference type="SUPFAM" id="SSF48452">
    <property type="entry name" value="TPR-like"/>
    <property type="match status" value="1"/>
</dbReference>
<dbReference type="InterPro" id="IPR002885">
    <property type="entry name" value="PPR_rpt"/>
</dbReference>
<accession>A0AA38CVY8</accession>
<feature type="repeat" description="PPR" evidence="2">
    <location>
        <begin position="659"/>
        <end position="693"/>
    </location>
</feature>
<dbReference type="InterPro" id="IPR046960">
    <property type="entry name" value="PPR_At4g14850-like_plant"/>
</dbReference>
<dbReference type="FunFam" id="1.25.40.10:FF:000381">
    <property type="entry name" value="Pentatricopeptide repeat-containing protein"/>
    <property type="match status" value="1"/>
</dbReference>
<dbReference type="PANTHER" id="PTHR47926:SF347">
    <property type="entry name" value="PENTATRICOPEPTIDE REPEAT-CONTAINING PROTEIN"/>
    <property type="match status" value="1"/>
</dbReference>
<reference evidence="3 4" key="1">
    <citation type="journal article" date="2021" name="Nat. Plants">
        <title>The Taxus genome provides insights into paclitaxel biosynthesis.</title>
        <authorList>
            <person name="Xiong X."/>
            <person name="Gou J."/>
            <person name="Liao Q."/>
            <person name="Li Y."/>
            <person name="Zhou Q."/>
            <person name="Bi G."/>
            <person name="Li C."/>
            <person name="Du R."/>
            <person name="Wang X."/>
            <person name="Sun T."/>
            <person name="Guo L."/>
            <person name="Liang H."/>
            <person name="Lu P."/>
            <person name="Wu Y."/>
            <person name="Zhang Z."/>
            <person name="Ro D.K."/>
            <person name="Shang Y."/>
            <person name="Huang S."/>
            <person name="Yan J."/>
        </authorList>
    </citation>
    <scope>NUCLEOTIDE SEQUENCE [LARGE SCALE GENOMIC DNA]</scope>
    <source>
        <strain evidence="3">Ta-2019</strain>
    </source>
</reference>
<evidence type="ECO:0000313" key="4">
    <source>
        <dbReference type="Proteomes" id="UP000824469"/>
    </source>
</evidence>
<feature type="repeat" description="PPR" evidence="2">
    <location>
        <begin position="422"/>
        <end position="456"/>
    </location>
</feature>
<keyword evidence="4" id="KW-1185">Reference proteome</keyword>
<dbReference type="InterPro" id="IPR046849">
    <property type="entry name" value="E2_motif"/>
</dbReference>
<dbReference type="InterPro" id="IPR046848">
    <property type="entry name" value="E_motif"/>
</dbReference>
<dbReference type="Pfam" id="PF20430">
    <property type="entry name" value="Eplus_motif"/>
    <property type="match status" value="1"/>
</dbReference>
<name>A0AA38CVY8_TAXCH</name>
<dbReference type="AlphaFoldDB" id="A0AA38CVY8"/>
<dbReference type="FunFam" id="1.25.40.10:FF:000366">
    <property type="entry name" value="Pentatricopeptide (PPR) repeat-containing protein"/>
    <property type="match status" value="1"/>
</dbReference>
<dbReference type="FunFam" id="1.25.40.10:FF:000073">
    <property type="entry name" value="Pentatricopeptide repeat-containing protein chloroplastic"/>
    <property type="match status" value="3"/>
</dbReference>
<evidence type="ECO:0000256" key="2">
    <source>
        <dbReference type="PROSITE-ProRule" id="PRU00708"/>
    </source>
</evidence>
<feature type="repeat" description="PPR" evidence="2">
    <location>
        <begin position="220"/>
        <end position="254"/>
    </location>
</feature>
<dbReference type="Proteomes" id="UP000824469">
    <property type="component" value="Unassembled WGS sequence"/>
</dbReference>
<dbReference type="GO" id="GO:0003723">
    <property type="term" value="F:RNA binding"/>
    <property type="evidence" value="ECO:0007669"/>
    <property type="project" value="InterPro"/>
</dbReference>
<dbReference type="Pfam" id="PF13041">
    <property type="entry name" value="PPR_2"/>
    <property type="match status" value="5"/>
</dbReference>
<dbReference type="Gene3D" id="1.25.40.10">
    <property type="entry name" value="Tetratricopeptide repeat domain"/>
    <property type="match status" value="5"/>
</dbReference>
<sequence>MEAIARLANQSPKPSRVIRTTINVKHETPVIPNSKYGKPTWPAHLNAFAGNSNLYESLLGSYTNPKALAPGKQVHAHILLTGVHHNTFLRFKLLNMYVMCDSLEDARKLFDKIPKSNHDAFLWNVIIRGYATNGFSEEAVGIFYQMQLAGIQPDNFTFPFVLKACAGVSALQKGMEIHDYVIKRGFEPDVYVGNGLIALYAKCGSVEDAWQVFDQMPERDVVSWNSMIAGYVQNRCCDEALELFDQMELAGPKPNSITVVSILPACADLEALQEGKNIHDYVTRNGLDSQVSVENALIDMYAKCGVVELARQVFDKMSERNIISWNSMIAGCTQAGYSDKAIEMFSHMQQAGIKPDAISIASVLPACTHMGALQQGKEIHNYAIKNGLDSIVFVANSLIDMYSKCGTVGSSRHVFNNLNERNSVSWSVMIAGYAQNSYHEEAVSLFRQMQLVGSKLVSITITNFLPSCAHLASLHLGKEIHCHILRNGFESDIFVENGLIDMYAKCRNLELAYKVFDKMSPKDIISFNSVIAGYAQNSHYTKALELFRQMEQAGMKPDPVTILSILLPCAHLSALRQGKEIHNYIIRHAYELHVFVLNSLLDMYVKCGNIDTAKLLFDRIPQRDVASWNTMIAGYAIQGQSKAALKLFHEMQPSGLKPNHITFIAVLSACSHAGLVEEGWQYFDCMCQSYITPQREHYACMVDLLCRAGLLNEALDFINKMPFEPDPNLLGSLLAACRIHCNIELGERVAEHLFEVDPENTGYYVLMSNIYAASGRWDDVTKVRKLMEERGLKKKPGWSWIEVNSKVHAFHVGDRSHPQSENIYAILKNLSYI</sequence>
<dbReference type="NCBIfam" id="TIGR00756">
    <property type="entry name" value="PPR"/>
    <property type="match status" value="8"/>
</dbReference>
<feature type="repeat" description="PPR" evidence="2">
    <location>
        <begin position="624"/>
        <end position="658"/>
    </location>
</feature>
<gene>
    <name evidence="3" type="ORF">KI387_008832</name>
</gene>
<evidence type="ECO:0000313" key="3">
    <source>
        <dbReference type="EMBL" id="KAH9304428.1"/>
    </source>
</evidence>
<feature type="repeat" description="PPR" evidence="2">
    <location>
        <begin position="321"/>
        <end position="355"/>
    </location>
</feature>
<dbReference type="Pfam" id="PF01535">
    <property type="entry name" value="PPR"/>
    <property type="match status" value="3"/>
</dbReference>
<dbReference type="PROSITE" id="PS51375">
    <property type="entry name" value="PPR"/>
    <property type="match status" value="8"/>
</dbReference>
<feature type="repeat" description="PPR" evidence="2">
    <location>
        <begin position="189"/>
        <end position="219"/>
    </location>
</feature>
<dbReference type="EMBL" id="JAHRHJ020000008">
    <property type="protein sequence ID" value="KAH9304428.1"/>
    <property type="molecule type" value="Genomic_DNA"/>
</dbReference>
<dbReference type="GO" id="GO:0009451">
    <property type="term" value="P:RNA modification"/>
    <property type="evidence" value="ECO:0007669"/>
    <property type="project" value="InterPro"/>
</dbReference>
<feature type="repeat" description="PPR" evidence="2">
    <location>
        <begin position="119"/>
        <end position="153"/>
    </location>
</feature>
<evidence type="ECO:0000256" key="1">
    <source>
        <dbReference type="ARBA" id="ARBA00022737"/>
    </source>
</evidence>
<dbReference type="Pfam" id="PF20431">
    <property type="entry name" value="E_motif"/>
    <property type="match status" value="1"/>
</dbReference>
<protein>
    <submittedName>
        <fullName evidence="3">Uncharacterized protein</fullName>
    </submittedName>
</protein>
<comment type="caution">
    <text evidence="3">The sequence shown here is derived from an EMBL/GenBank/DDBJ whole genome shotgun (WGS) entry which is preliminary data.</text>
</comment>
<dbReference type="InterPro" id="IPR011990">
    <property type="entry name" value="TPR-like_helical_dom_sf"/>
</dbReference>
<dbReference type="FunFam" id="1.25.40.10:FF:000031">
    <property type="entry name" value="Pentatricopeptide repeat-containing protein mitochondrial"/>
    <property type="match status" value="2"/>
</dbReference>
<feature type="repeat" description="PPR" evidence="2">
    <location>
        <begin position="523"/>
        <end position="557"/>
    </location>
</feature>
<proteinExistence type="predicted"/>
<keyword evidence="1" id="KW-0677">Repeat</keyword>